<dbReference type="Proteomes" id="UP001596045">
    <property type="component" value="Unassembled WGS sequence"/>
</dbReference>
<dbReference type="EMBL" id="JBHSMT010000009">
    <property type="protein sequence ID" value="MFC5473476.1"/>
    <property type="molecule type" value="Genomic_DNA"/>
</dbReference>
<gene>
    <name evidence="1" type="ORF">ACFPM8_05840</name>
</gene>
<proteinExistence type="predicted"/>
<evidence type="ECO:0000313" key="1">
    <source>
        <dbReference type="EMBL" id="MFC5473476.1"/>
    </source>
</evidence>
<comment type="caution">
    <text evidence="1">The sequence shown here is derived from an EMBL/GenBank/DDBJ whole genome shotgun (WGS) entry which is preliminary data.</text>
</comment>
<organism evidence="1 2">
    <name type="scientific">Paraherbaspirillum soli</name>
    <dbReference type="NCBI Taxonomy" id="631222"/>
    <lineage>
        <taxon>Bacteria</taxon>
        <taxon>Pseudomonadati</taxon>
        <taxon>Pseudomonadota</taxon>
        <taxon>Betaproteobacteria</taxon>
        <taxon>Burkholderiales</taxon>
        <taxon>Oxalobacteraceae</taxon>
        <taxon>Paraherbaspirillum</taxon>
    </lineage>
</organism>
<evidence type="ECO:0008006" key="3">
    <source>
        <dbReference type="Google" id="ProtNLM"/>
    </source>
</evidence>
<sequence length="87" mass="10166">MTFAITPDKKLIFPPTDHLHEAAECARLGMICLEEVLRLLRPLREINKDNAMTHDLVQAIIEHVDDRHNLFDVMRAQFEEEEKARSK</sequence>
<protein>
    <recommendedName>
        <fullName evidence="3">Phage protein</fullName>
    </recommendedName>
</protein>
<accession>A0ABW0M9D8</accession>
<dbReference type="RefSeq" id="WP_378995947.1">
    <property type="nucleotide sequence ID" value="NZ_JBHSMT010000009.1"/>
</dbReference>
<keyword evidence="2" id="KW-1185">Reference proteome</keyword>
<reference evidence="2" key="1">
    <citation type="journal article" date="2019" name="Int. J. Syst. Evol. Microbiol.">
        <title>The Global Catalogue of Microorganisms (GCM) 10K type strain sequencing project: providing services to taxonomists for standard genome sequencing and annotation.</title>
        <authorList>
            <consortium name="The Broad Institute Genomics Platform"/>
            <consortium name="The Broad Institute Genome Sequencing Center for Infectious Disease"/>
            <person name="Wu L."/>
            <person name="Ma J."/>
        </authorList>
    </citation>
    <scope>NUCLEOTIDE SEQUENCE [LARGE SCALE GENOMIC DNA]</scope>
    <source>
        <strain evidence="2">JCM 17066</strain>
    </source>
</reference>
<evidence type="ECO:0000313" key="2">
    <source>
        <dbReference type="Proteomes" id="UP001596045"/>
    </source>
</evidence>
<name>A0ABW0M9D8_9BURK</name>